<feature type="compositionally biased region" description="Polar residues" evidence="1">
    <location>
        <begin position="33"/>
        <end position="44"/>
    </location>
</feature>
<keyword evidence="4" id="KW-1185">Reference proteome</keyword>
<dbReference type="Pfam" id="PF14030">
    <property type="entry name" value="DUF4245"/>
    <property type="match status" value="1"/>
</dbReference>
<feature type="compositionally biased region" description="Basic and acidic residues" evidence="1">
    <location>
        <begin position="45"/>
        <end position="56"/>
    </location>
</feature>
<name>A0A7W7SS76_9ACTN</name>
<evidence type="ECO:0000256" key="2">
    <source>
        <dbReference type="SAM" id="Phobius"/>
    </source>
</evidence>
<protein>
    <recommendedName>
        <fullName evidence="5">DUF4245 domain-containing protein</fullName>
    </recommendedName>
</protein>
<keyword evidence="2" id="KW-1133">Transmembrane helix</keyword>
<keyword evidence="2" id="KW-0812">Transmembrane</keyword>
<keyword evidence="2" id="KW-0472">Membrane</keyword>
<comment type="caution">
    <text evidence="3">The sequence shown here is derived from an EMBL/GenBank/DDBJ whole genome shotgun (WGS) entry which is preliminary data.</text>
</comment>
<feature type="region of interest" description="Disordered" evidence="1">
    <location>
        <begin position="1"/>
        <end position="65"/>
    </location>
</feature>
<dbReference type="Proteomes" id="UP000578819">
    <property type="component" value="Unassembled WGS sequence"/>
</dbReference>
<sequence>MLVNLTPVRGTGGPDRSSRPSCEDGYVDLAQPASPSQDDQPASRSQDDRTQDEPTRNVEPPSSQRSVKDMAISLLVLLVPIALLFGFYRAFLGGDQPVVVDTAPVIAQAKSANAFPVGEPVGLAGEWRPVTATFRRSDDGATLRLGYLSPSGGGVQVVQSSVPAEKLLPTELAASGPAQGATELAGRSWQRYPARSGERALVLLEPTRTVIVVGAAPESELHDLARSLS</sequence>
<gene>
    <name evidence="3" type="ORF">FHR38_003742</name>
</gene>
<evidence type="ECO:0000313" key="3">
    <source>
        <dbReference type="EMBL" id="MBB4960009.1"/>
    </source>
</evidence>
<proteinExistence type="predicted"/>
<evidence type="ECO:0000313" key="4">
    <source>
        <dbReference type="Proteomes" id="UP000578819"/>
    </source>
</evidence>
<dbReference type="AlphaFoldDB" id="A0A7W7SS76"/>
<accession>A0A7W7SS76</accession>
<dbReference type="RefSeq" id="WP_184535840.1">
    <property type="nucleotide sequence ID" value="NZ_JACHJW010000001.1"/>
</dbReference>
<dbReference type="EMBL" id="JACHJW010000001">
    <property type="protein sequence ID" value="MBB4960009.1"/>
    <property type="molecule type" value="Genomic_DNA"/>
</dbReference>
<evidence type="ECO:0008006" key="5">
    <source>
        <dbReference type="Google" id="ProtNLM"/>
    </source>
</evidence>
<dbReference type="InterPro" id="IPR025339">
    <property type="entry name" value="DUF4245"/>
</dbReference>
<reference evidence="3 4" key="1">
    <citation type="submission" date="2020-08" db="EMBL/GenBank/DDBJ databases">
        <title>Sequencing the genomes of 1000 actinobacteria strains.</title>
        <authorList>
            <person name="Klenk H.-P."/>
        </authorList>
    </citation>
    <scope>NUCLEOTIDE SEQUENCE [LARGE SCALE GENOMIC DNA]</scope>
    <source>
        <strain evidence="3 4">DSM 45886</strain>
    </source>
</reference>
<feature type="transmembrane region" description="Helical" evidence="2">
    <location>
        <begin position="70"/>
        <end position="88"/>
    </location>
</feature>
<organism evidence="3 4">
    <name type="scientific">Micromonospora polyrhachis</name>
    <dbReference type="NCBI Taxonomy" id="1282883"/>
    <lineage>
        <taxon>Bacteria</taxon>
        <taxon>Bacillati</taxon>
        <taxon>Actinomycetota</taxon>
        <taxon>Actinomycetes</taxon>
        <taxon>Micromonosporales</taxon>
        <taxon>Micromonosporaceae</taxon>
        <taxon>Micromonospora</taxon>
    </lineage>
</organism>
<evidence type="ECO:0000256" key="1">
    <source>
        <dbReference type="SAM" id="MobiDB-lite"/>
    </source>
</evidence>